<evidence type="ECO:0000256" key="7">
    <source>
        <dbReference type="ARBA" id="ARBA00029447"/>
    </source>
</evidence>
<evidence type="ECO:0000256" key="2">
    <source>
        <dbReference type="ARBA" id="ARBA00022475"/>
    </source>
</evidence>
<evidence type="ECO:0000256" key="6">
    <source>
        <dbReference type="ARBA" id="ARBA00023224"/>
    </source>
</evidence>
<dbReference type="SUPFAM" id="SSF58104">
    <property type="entry name" value="Methyl-accepting chemotaxis protein (MCP) signaling domain"/>
    <property type="match status" value="1"/>
</dbReference>
<dbReference type="SMART" id="SM00304">
    <property type="entry name" value="HAMP"/>
    <property type="match status" value="1"/>
</dbReference>
<keyword evidence="3 10" id="KW-0812">Transmembrane</keyword>
<proteinExistence type="inferred from homology"/>
<dbReference type="InterPro" id="IPR004089">
    <property type="entry name" value="MCPsignal_dom"/>
</dbReference>
<keyword evidence="6 8" id="KW-0807">Transducer</keyword>
<dbReference type="InterPro" id="IPR003660">
    <property type="entry name" value="HAMP_dom"/>
</dbReference>
<dbReference type="Pfam" id="PF00672">
    <property type="entry name" value="HAMP"/>
    <property type="match status" value="1"/>
</dbReference>
<keyword evidence="4 10" id="KW-1133">Transmembrane helix</keyword>
<evidence type="ECO:0000256" key="4">
    <source>
        <dbReference type="ARBA" id="ARBA00022989"/>
    </source>
</evidence>
<feature type="transmembrane region" description="Helical" evidence="10">
    <location>
        <begin position="205"/>
        <end position="225"/>
    </location>
</feature>
<dbReference type="PROSITE" id="PS50111">
    <property type="entry name" value="CHEMOTAXIS_TRANSDUC_2"/>
    <property type="match status" value="1"/>
</dbReference>
<evidence type="ECO:0000256" key="3">
    <source>
        <dbReference type="ARBA" id="ARBA00022692"/>
    </source>
</evidence>
<dbReference type="PANTHER" id="PTHR32089">
    <property type="entry name" value="METHYL-ACCEPTING CHEMOTAXIS PROTEIN MCPB"/>
    <property type="match status" value="1"/>
</dbReference>
<dbReference type="CDD" id="cd11386">
    <property type="entry name" value="MCP_signal"/>
    <property type="match status" value="1"/>
</dbReference>
<comment type="similarity">
    <text evidence="7">Belongs to the methyl-accepting chemotaxis (MCP) protein family.</text>
</comment>
<sequence length="557" mass="60577">MALKSQGKLALITIIPLVLITLLVTGVFYWNGIKDLESQATSYRNELITTHKNTLIAHLRMGRTAVQSLYESDKNGENKEAAKAILKAMRFADDGYFFAYNSKGINTLHAVKPSLEGKDLSKLKDENGVLIIDDLIKAAKGGDGFLNFVWDKPSINATAPKLGYAEYLPKWDWILGTGVYVDEVDLQVEAYKVQRKNQLSSDSTFAMIVSFIGLIITSVVISFITRRALIPLHTMLEKLNDISQGDGDLTARLETKGNDEIAELGQAFNRFMDKLQPMMKEVQASSVSVRQAAKDLDQQSSRSVQTIHHHSQETEKVVTAVTEMAATSREVATNTNSTADAITSANVQISDAQNEVSQAMNSLTELVNDVNITSDAIKSLSEQTERINSVIEVIGGIAEQTNLLALNAAIEAARAGEYGRGFAVVADEVRSLASRTQSSTQEIDEMLTALQSGVKTAVTTMSASQERGEKTVKDSSVIQERLTDIQQAVSTIHDMGIQTASAAEEQSAVAEDINQNLVAIQQIVIELSEELQSSEQISSALAASGKQVKDLVGNFKV</sequence>
<evidence type="ECO:0000256" key="10">
    <source>
        <dbReference type="SAM" id="Phobius"/>
    </source>
</evidence>
<evidence type="ECO:0000256" key="9">
    <source>
        <dbReference type="SAM" id="Coils"/>
    </source>
</evidence>
<comment type="caution">
    <text evidence="13">The sequence shown here is derived from an EMBL/GenBank/DDBJ whole genome shotgun (WGS) entry which is preliminary data.</text>
</comment>
<feature type="transmembrane region" description="Helical" evidence="10">
    <location>
        <begin position="9"/>
        <end position="30"/>
    </location>
</feature>
<dbReference type="Pfam" id="PF08269">
    <property type="entry name" value="dCache_2"/>
    <property type="match status" value="1"/>
</dbReference>
<dbReference type="Pfam" id="PF00015">
    <property type="entry name" value="MCPsignal"/>
    <property type="match status" value="1"/>
</dbReference>
<feature type="domain" description="Methyl-accepting transducer" evidence="11">
    <location>
        <begin position="285"/>
        <end position="521"/>
    </location>
</feature>
<keyword evidence="2" id="KW-1003">Cell membrane</keyword>
<evidence type="ECO:0000313" key="13">
    <source>
        <dbReference type="EMBL" id="MDB1122467.1"/>
    </source>
</evidence>
<evidence type="ECO:0000313" key="14">
    <source>
        <dbReference type="Proteomes" id="UP001210678"/>
    </source>
</evidence>
<evidence type="ECO:0000256" key="1">
    <source>
        <dbReference type="ARBA" id="ARBA00004651"/>
    </source>
</evidence>
<feature type="coiled-coil region" evidence="9">
    <location>
        <begin position="342"/>
        <end position="369"/>
    </location>
</feature>
<keyword evidence="9" id="KW-0175">Coiled coil</keyword>
<comment type="subcellular location">
    <subcellularLocation>
        <location evidence="1">Cell membrane</location>
        <topology evidence="1">Multi-pass membrane protein</topology>
    </subcellularLocation>
</comment>
<accession>A0ABT4YLP4</accession>
<dbReference type="SMART" id="SM00283">
    <property type="entry name" value="MA"/>
    <property type="match status" value="1"/>
</dbReference>
<evidence type="ECO:0000259" key="12">
    <source>
        <dbReference type="PROSITE" id="PS50885"/>
    </source>
</evidence>
<dbReference type="Gene3D" id="1.10.287.950">
    <property type="entry name" value="Methyl-accepting chemotaxis protein"/>
    <property type="match status" value="1"/>
</dbReference>
<protein>
    <submittedName>
        <fullName evidence="13">Methyl-accepting chemotaxis protein</fullName>
    </submittedName>
</protein>
<dbReference type="PANTHER" id="PTHR32089:SF55">
    <property type="entry name" value="METHYL ACCEPTING SENSORY TRANSDUCER WITH CACHE_2 SMALL MOLECULE BINDING DOMAIN"/>
    <property type="match status" value="1"/>
</dbReference>
<dbReference type="RefSeq" id="WP_272132292.1">
    <property type="nucleotide sequence ID" value="NZ_JAQLOI010000001.1"/>
</dbReference>
<name>A0ABT4YLP4_9VIBR</name>
<feature type="domain" description="HAMP" evidence="12">
    <location>
        <begin position="226"/>
        <end position="280"/>
    </location>
</feature>
<dbReference type="SMART" id="SM01049">
    <property type="entry name" value="Cache_2"/>
    <property type="match status" value="1"/>
</dbReference>
<dbReference type="Gene3D" id="3.30.450.20">
    <property type="entry name" value="PAS domain"/>
    <property type="match status" value="1"/>
</dbReference>
<dbReference type="EMBL" id="JAQLOI010000001">
    <property type="protein sequence ID" value="MDB1122467.1"/>
    <property type="molecule type" value="Genomic_DNA"/>
</dbReference>
<reference evidence="13 14" key="1">
    <citation type="submission" date="2023-01" db="EMBL/GenBank/DDBJ databases">
        <title>Vibrio sp. KJ40-1 sp.nov, isolated from marine algae.</title>
        <authorList>
            <person name="Butt M."/>
            <person name="Kim J.M.J."/>
            <person name="Jeon C.O.C."/>
        </authorList>
    </citation>
    <scope>NUCLEOTIDE SEQUENCE [LARGE SCALE GENOMIC DNA]</scope>
    <source>
        <strain evidence="13 14">KJ40-1</strain>
    </source>
</reference>
<gene>
    <name evidence="13" type="ORF">PGX00_01380</name>
</gene>
<dbReference type="InterPro" id="IPR033480">
    <property type="entry name" value="sCache_2"/>
</dbReference>
<dbReference type="Proteomes" id="UP001210678">
    <property type="component" value="Unassembled WGS sequence"/>
</dbReference>
<evidence type="ECO:0000259" key="11">
    <source>
        <dbReference type="PROSITE" id="PS50111"/>
    </source>
</evidence>
<keyword evidence="5 10" id="KW-0472">Membrane</keyword>
<organism evidence="13 14">
    <name type="scientific">Vibrio algarum</name>
    <dbReference type="NCBI Taxonomy" id="3020714"/>
    <lineage>
        <taxon>Bacteria</taxon>
        <taxon>Pseudomonadati</taxon>
        <taxon>Pseudomonadota</taxon>
        <taxon>Gammaproteobacteria</taxon>
        <taxon>Vibrionales</taxon>
        <taxon>Vibrionaceae</taxon>
        <taxon>Vibrio</taxon>
    </lineage>
</organism>
<evidence type="ECO:0000256" key="8">
    <source>
        <dbReference type="PROSITE-ProRule" id="PRU00284"/>
    </source>
</evidence>
<evidence type="ECO:0000256" key="5">
    <source>
        <dbReference type="ARBA" id="ARBA00023136"/>
    </source>
</evidence>
<keyword evidence="14" id="KW-1185">Reference proteome</keyword>
<dbReference type="PROSITE" id="PS50885">
    <property type="entry name" value="HAMP"/>
    <property type="match status" value="1"/>
</dbReference>
<dbReference type="CDD" id="cd06225">
    <property type="entry name" value="HAMP"/>
    <property type="match status" value="1"/>
</dbReference>
<dbReference type="InterPro" id="IPR004010">
    <property type="entry name" value="Double_Cache_2"/>
</dbReference>